<dbReference type="GO" id="GO:0005737">
    <property type="term" value="C:cytoplasm"/>
    <property type="evidence" value="ECO:0007669"/>
    <property type="project" value="UniProtKB-SubCell"/>
</dbReference>
<evidence type="ECO:0000256" key="4">
    <source>
        <dbReference type="ARBA" id="ARBA00022490"/>
    </source>
</evidence>
<dbReference type="eggNOG" id="COG2137">
    <property type="taxonomic scope" value="Bacteria"/>
</dbReference>
<dbReference type="InterPro" id="IPR053924">
    <property type="entry name" value="RecX_HTH_2nd"/>
</dbReference>
<dbReference type="PANTHER" id="PTHR33602:SF1">
    <property type="entry name" value="REGULATORY PROTEIN RECX FAMILY PROTEIN"/>
    <property type="match status" value="1"/>
</dbReference>
<dbReference type="InterPro" id="IPR003783">
    <property type="entry name" value="Regulatory_RecX"/>
</dbReference>
<reference evidence="6 7" key="1">
    <citation type="submission" date="2014-09" db="EMBL/GenBank/DDBJ databases">
        <title>Whole Genome Shotgun of Flavobacterium aquatile LMG 4008.</title>
        <authorList>
            <person name="Gale A.N."/>
            <person name="Pipes S.E."/>
            <person name="Newman J.D."/>
        </authorList>
    </citation>
    <scope>NUCLEOTIDE SEQUENCE [LARGE SCALE GENOMIC DNA]</scope>
    <source>
        <strain evidence="6 7">LMG 4008</strain>
    </source>
</reference>
<evidence type="ECO:0000313" key="7">
    <source>
        <dbReference type="Proteomes" id="UP000029554"/>
    </source>
</evidence>
<accession>A0A095SX92</accession>
<sequence>MNLKPNTTNSVEQVLQKLEYYCAYQERCHTEVQEKLRSFYLSSNEIDVIIVHLIENNYLNEERFASVFSISKFHQKHWGKIRIKNELKARKISDFLITKAIKEIPSDEYQTTFDTISEKHWETITEKNALKKRKKFCDYLLRKGWESDWIYEKVKELENSIL</sequence>
<dbReference type="PANTHER" id="PTHR33602">
    <property type="entry name" value="REGULATORY PROTEIN RECX FAMILY PROTEIN"/>
    <property type="match status" value="1"/>
</dbReference>
<keyword evidence="7" id="KW-1185">Reference proteome</keyword>
<feature type="domain" description="RecX second three-helical" evidence="5">
    <location>
        <begin position="60"/>
        <end position="100"/>
    </location>
</feature>
<dbReference type="EMBL" id="JRHH01000002">
    <property type="protein sequence ID" value="KGD68974.1"/>
    <property type="molecule type" value="Genomic_DNA"/>
</dbReference>
<dbReference type="STRING" id="1453498.LG45_04865"/>
<dbReference type="AlphaFoldDB" id="A0A095SX92"/>
<dbReference type="Proteomes" id="UP000029554">
    <property type="component" value="Unassembled WGS sequence"/>
</dbReference>
<organism evidence="6 7">
    <name type="scientific">Flavobacterium aquatile LMG 4008 = ATCC 11947</name>
    <dbReference type="NCBI Taxonomy" id="1453498"/>
    <lineage>
        <taxon>Bacteria</taxon>
        <taxon>Pseudomonadati</taxon>
        <taxon>Bacteroidota</taxon>
        <taxon>Flavobacteriia</taxon>
        <taxon>Flavobacteriales</taxon>
        <taxon>Flavobacteriaceae</taxon>
        <taxon>Flavobacterium</taxon>
    </lineage>
</organism>
<dbReference type="Gene3D" id="1.10.10.10">
    <property type="entry name" value="Winged helix-like DNA-binding domain superfamily/Winged helix DNA-binding domain"/>
    <property type="match status" value="1"/>
</dbReference>
<evidence type="ECO:0000256" key="1">
    <source>
        <dbReference type="ARBA" id="ARBA00004496"/>
    </source>
</evidence>
<gene>
    <name evidence="6" type="ORF">LG45_04865</name>
</gene>
<evidence type="ECO:0000256" key="3">
    <source>
        <dbReference type="ARBA" id="ARBA00018111"/>
    </source>
</evidence>
<protein>
    <recommendedName>
        <fullName evidence="3">Regulatory protein RecX</fullName>
    </recommendedName>
</protein>
<dbReference type="GO" id="GO:0006282">
    <property type="term" value="P:regulation of DNA repair"/>
    <property type="evidence" value="ECO:0007669"/>
    <property type="project" value="InterPro"/>
</dbReference>
<comment type="similarity">
    <text evidence="2">Belongs to the RecX family.</text>
</comment>
<comment type="subcellular location">
    <subcellularLocation>
        <location evidence="1">Cytoplasm</location>
    </subcellularLocation>
</comment>
<evidence type="ECO:0000256" key="2">
    <source>
        <dbReference type="ARBA" id="ARBA00009695"/>
    </source>
</evidence>
<evidence type="ECO:0000259" key="5">
    <source>
        <dbReference type="Pfam" id="PF02631"/>
    </source>
</evidence>
<keyword evidence="4" id="KW-0963">Cytoplasm</keyword>
<proteinExistence type="inferred from homology"/>
<dbReference type="OrthoDB" id="1523826at2"/>
<comment type="caution">
    <text evidence="6">The sequence shown here is derived from an EMBL/GenBank/DDBJ whole genome shotgun (WGS) entry which is preliminary data.</text>
</comment>
<dbReference type="Pfam" id="PF02631">
    <property type="entry name" value="RecX_HTH2"/>
    <property type="match status" value="1"/>
</dbReference>
<name>A0A095SX92_9FLAO</name>
<evidence type="ECO:0000313" key="6">
    <source>
        <dbReference type="EMBL" id="KGD68974.1"/>
    </source>
</evidence>
<dbReference type="InterPro" id="IPR036388">
    <property type="entry name" value="WH-like_DNA-bd_sf"/>
</dbReference>